<evidence type="ECO:0000256" key="3">
    <source>
        <dbReference type="PROSITE-ProRule" id="PRU00221"/>
    </source>
</evidence>
<dbReference type="InterPro" id="IPR020472">
    <property type="entry name" value="WD40_PAC1"/>
</dbReference>
<dbReference type="SUPFAM" id="SSF50998">
    <property type="entry name" value="Quinoprotein alcohol dehydrogenase-like"/>
    <property type="match status" value="1"/>
</dbReference>
<dbReference type="Gene3D" id="2.130.10.10">
    <property type="entry name" value="YVTN repeat-like/Quinoprotein amine dehydrogenase"/>
    <property type="match status" value="3"/>
</dbReference>
<dbReference type="InterPro" id="IPR011047">
    <property type="entry name" value="Quinoprotein_ADH-like_sf"/>
</dbReference>
<sequence>MDFIPQREFFHPEVQSKMKRKRTSENVFISSYAYSPRDQFLFVGLTSGKICYWKKKNMEQKYLVDRGKDPELVELETPQHHKGDVKCLIYAKIEGLDILISGSADRTIKLWEPKNTKIDKARQLLMYPWFVPLQIVKDFTSINASLIDNSVWVQCFDIKEGENLGIFAGDSEGSMLIFRAPEDWRNDCVFELAKKTPSIHRIGIIQVLLVVQANFVFTISFDQQLKGFDATNGSEFFCIKNPNKTVYTSIFWDNQFQELYIADECGYIWVLNVYMEKPLIQKKIVDEKIKKIEIMEDTRSLLIHTDYGVRAYKVKRGQKSQDMLGHQGPILKIITLEPQKLEKITRERIPDDPKIITCSLDNTIRLWDAKEMALVTVMESPEYSEISCMTFLINCCLVATGHEDGAIRLWNMEINSSVTLKCDEKSKHQNSISCILGIYHNDSEFLVCGSYDGKVSIWEISEKRSTAQNSMLSSTIFPQLKTVIDNTKTPTAGKYDASEILCLSFYSDDQLDPSMGLMKSSTKNFASQHALQKEGYVLVGGNNKSVNIWNIRTYEFVGSLQEHSDSVTCMANDGKMLFTGSDDMTIGVWEMDNRFLVGRLEGHKDSKFINLIIFYIGIQDLLILSENGLLISCSYDKSIIVWKYQHKQIIERFEKTEELRCMDYLSSTKTLFVGTNQKSILTINIEKLLDPLIRQLDFRRLGEDGEFNLDEELELHGYQPGVNIQDLLSNGAEINNIEDMAKIERLLQELKMKDERDRDGDFDTRTEYLDEQEAKNDEDLRMLLQEQERILKQDKDRKFK</sequence>
<feature type="repeat" description="WD" evidence="3">
    <location>
        <begin position="560"/>
        <end position="593"/>
    </location>
</feature>
<dbReference type="SUPFAM" id="SSF50978">
    <property type="entry name" value="WD40 repeat-like"/>
    <property type="match status" value="1"/>
</dbReference>
<accession>A0A078ANC8</accession>
<dbReference type="OMA" id="TLLRMWN"/>
<evidence type="ECO:0000256" key="4">
    <source>
        <dbReference type="SAM" id="MobiDB-lite"/>
    </source>
</evidence>
<evidence type="ECO:0000313" key="6">
    <source>
        <dbReference type="Proteomes" id="UP000039865"/>
    </source>
</evidence>
<protein>
    <submittedName>
        <fullName evidence="5">Wd40 repeat-containing protein</fullName>
    </submittedName>
</protein>
<dbReference type="PANTHER" id="PTHR19848">
    <property type="entry name" value="WD40 REPEAT PROTEIN"/>
    <property type="match status" value="1"/>
</dbReference>
<feature type="repeat" description="WD" evidence="3">
    <location>
        <begin position="379"/>
        <end position="420"/>
    </location>
</feature>
<dbReference type="InterPro" id="IPR036322">
    <property type="entry name" value="WD40_repeat_dom_sf"/>
</dbReference>
<dbReference type="OrthoDB" id="674604at2759"/>
<keyword evidence="6" id="KW-1185">Reference proteome</keyword>
<dbReference type="Pfam" id="PF00400">
    <property type="entry name" value="WD40"/>
    <property type="match status" value="6"/>
</dbReference>
<dbReference type="EMBL" id="CCKQ01012070">
    <property type="protein sequence ID" value="CDW83674.1"/>
    <property type="molecule type" value="Genomic_DNA"/>
</dbReference>
<name>A0A078ANC8_STYLE</name>
<evidence type="ECO:0000256" key="1">
    <source>
        <dbReference type="ARBA" id="ARBA00022574"/>
    </source>
</evidence>
<dbReference type="InterPro" id="IPR001680">
    <property type="entry name" value="WD40_rpt"/>
</dbReference>
<feature type="repeat" description="WD" evidence="3">
    <location>
        <begin position="78"/>
        <end position="121"/>
    </location>
</feature>
<dbReference type="InterPro" id="IPR015943">
    <property type="entry name" value="WD40/YVTN_repeat-like_dom_sf"/>
</dbReference>
<keyword evidence="1 3" id="KW-0853">WD repeat</keyword>
<organism evidence="5 6">
    <name type="scientific">Stylonychia lemnae</name>
    <name type="common">Ciliate</name>
    <dbReference type="NCBI Taxonomy" id="5949"/>
    <lineage>
        <taxon>Eukaryota</taxon>
        <taxon>Sar</taxon>
        <taxon>Alveolata</taxon>
        <taxon>Ciliophora</taxon>
        <taxon>Intramacronucleata</taxon>
        <taxon>Spirotrichea</taxon>
        <taxon>Stichotrichia</taxon>
        <taxon>Sporadotrichida</taxon>
        <taxon>Oxytrichidae</taxon>
        <taxon>Stylonychinae</taxon>
        <taxon>Stylonychia</taxon>
    </lineage>
</organism>
<keyword evidence="2" id="KW-0677">Repeat</keyword>
<dbReference type="SMART" id="SM00320">
    <property type="entry name" value="WD40"/>
    <property type="match status" value="9"/>
</dbReference>
<feature type="region of interest" description="Disordered" evidence="4">
    <location>
        <begin position="757"/>
        <end position="780"/>
    </location>
</feature>
<dbReference type="PANTHER" id="PTHR19848:SF8">
    <property type="entry name" value="F-BOX AND WD REPEAT DOMAIN CONTAINING 7"/>
    <property type="match status" value="1"/>
</dbReference>
<dbReference type="InterPro" id="IPR019775">
    <property type="entry name" value="WD40_repeat_CS"/>
</dbReference>
<dbReference type="AlphaFoldDB" id="A0A078ANC8"/>
<dbReference type="PRINTS" id="PR00320">
    <property type="entry name" value="GPROTEINBRPT"/>
</dbReference>
<feature type="repeat" description="WD" evidence="3">
    <location>
        <begin position="439"/>
        <end position="468"/>
    </location>
</feature>
<dbReference type="Proteomes" id="UP000039865">
    <property type="component" value="Unassembled WGS sequence"/>
</dbReference>
<evidence type="ECO:0000313" key="5">
    <source>
        <dbReference type="EMBL" id="CDW83674.1"/>
    </source>
</evidence>
<dbReference type="InParanoid" id="A0A078ANC8"/>
<dbReference type="PROSITE" id="PS50082">
    <property type="entry name" value="WD_REPEATS_2"/>
    <property type="match status" value="5"/>
</dbReference>
<proteinExistence type="predicted"/>
<gene>
    <name evidence="5" type="primary">Contig17421.g18532</name>
    <name evidence="5" type="ORF">STYLEM_12722</name>
</gene>
<dbReference type="PROSITE" id="PS00678">
    <property type="entry name" value="WD_REPEATS_1"/>
    <property type="match status" value="2"/>
</dbReference>
<reference evidence="5 6" key="1">
    <citation type="submission" date="2014-06" db="EMBL/GenBank/DDBJ databases">
        <authorList>
            <person name="Swart Estienne"/>
        </authorList>
    </citation>
    <scope>NUCLEOTIDE SEQUENCE [LARGE SCALE GENOMIC DNA]</scope>
    <source>
        <strain evidence="5 6">130c</strain>
    </source>
</reference>
<evidence type="ECO:0000256" key="2">
    <source>
        <dbReference type="ARBA" id="ARBA00022737"/>
    </source>
</evidence>
<feature type="repeat" description="WD" evidence="3">
    <location>
        <begin position="350"/>
        <end position="377"/>
    </location>
</feature>